<feature type="region of interest" description="Disordered" evidence="1">
    <location>
        <begin position="10"/>
        <end position="72"/>
    </location>
</feature>
<sequence>DMMSQLCSVGFRSGERAGRSTASTPLSGRTAPATRGLALGGTQDQPHQPMVSRCASLKERPPHTTTDPLRSGLWSPPAESLLYWGCLANCL</sequence>
<evidence type="ECO:0000313" key="2">
    <source>
        <dbReference type="EMBL" id="SBR02190.1"/>
    </source>
</evidence>
<feature type="non-terminal residue" evidence="2">
    <location>
        <position position="1"/>
    </location>
</feature>
<reference evidence="2" key="1">
    <citation type="submission" date="2016-05" db="EMBL/GenBank/DDBJ databases">
        <authorList>
            <person name="Lavstsen T."/>
            <person name="Jespersen J.S."/>
        </authorList>
    </citation>
    <scope>NUCLEOTIDE SEQUENCE</scope>
    <source>
        <tissue evidence="2">Brain</tissue>
    </source>
</reference>
<reference evidence="2" key="2">
    <citation type="submission" date="2016-06" db="EMBL/GenBank/DDBJ databases">
        <title>The genome of a short-lived fish provides insights into sex chromosome evolution and the genetic control of aging.</title>
        <authorList>
            <person name="Reichwald K."/>
            <person name="Felder M."/>
            <person name="Petzold A."/>
            <person name="Koch P."/>
            <person name="Groth M."/>
            <person name="Platzer M."/>
        </authorList>
    </citation>
    <scope>NUCLEOTIDE SEQUENCE</scope>
    <source>
        <tissue evidence="2">Brain</tissue>
    </source>
</reference>
<accession>A0A1A8IXT0</accession>
<evidence type="ECO:0000256" key="1">
    <source>
        <dbReference type="SAM" id="MobiDB-lite"/>
    </source>
</evidence>
<proteinExistence type="predicted"/>
<dbReference type="EMBL" id="HAED01015745">
    <property type="protein sequence ID" value="SBR02190.1"/>
    <property type="molecule type" value="Transcribed_RNA"/>
</dbReference>
<protein>
    <submittedName>
        <fullName evidence="2">Uncharacterized protein</fullName>
    </submittedName>
</protein>
<gene>
    <name evidence="2" type="primary">Nfu_g_1_006629</name>
</gene>
<feature type="non-terminal residue" evidence="2">
    <location>
        <position position="91"/>
    </location>
</feature>
<organism evidence="2">
    <name type="scientific">Nothobranchius kuhntae</name>
    <name type="common">Beira killifish</name>
    <dbReference type="NCBI Taxonomy" id="321403"/>
    <lineage>
        <taxon>Eukaryota</taxon>
        <taxon>Metazoa</taxon>
        <taxon>Chordata</taxon>
        <taxon>Craniata</taxon>
        <taxon>Vertebrata</taxon>
        <taxon>Euteleostomi</taxon>
        <taxon>Actinopterygii</taxon>
        <taxon>Neopterygii</taxon>
        <taxon>Teleostei</taxon>
        <taxon>Neoteleostei</taxon>
        <taxon>Acanthomorphata</taxon>
        <taxon>Ovalentaria</taxon>
        <taxon>Atherinomorphae</taxon>
        <taxon>Cyprinodontiformes</taxon>
        <taxon>Nothobranchiidae</taxon>
        <taxon>Nothobranchius</taxon>
    </lineage>
</organism>
<name>A0A1A8IXT0_NOTKU</name>
<dbReference type="AlphaFoldDB" id="A0A1A8IXT0"/>